<dbReference type="InterPro" id="IPR038718">
    <property type="entry name" value="SNF2-like_sf"/>
</dbReference>
<dbReference type="OrthoDB" id="9760715at2"/>
<name>A0A4R4KK83_9BACT</name>
<organism evidence="4 5">
    <name type="scientific">Arundinibacter roseus</name>
    <dbReference type="NCBI Taxonomy" id="2070510"/>
    <lineage>
        <taxon>Bacteria</taxon>
        <taxon>Pseudomonadati</taxon>
        <taxon>Bacteroidota</taxon>
        <taxon>Cytophagia</taxon>
        <taxon>Cytophagales</taxon>
        <taxon>Spirosomataceae</taxon>
        <taxon>Arundinibacter</taxon>
    </lineage>
</organism>
<dbReference type="InterPro" id="IPR001650">
    <property type="entry name" value="Helicase_C-like"/>
</dbReference>
<evidence type="ECO:0000256" key="1">
    <source>
        <dbReference type="ARBA" id="ARBA00022801"/>
    </source>
</evidence>
<dbReference type="GO" id="GO:0004386">
    <property type="term" value="F:helicase activity"/>
    <property type="evidence" value="ECO:0007669"/>
    <property type="project" value="UniProtKB-KW"/>
</dbReference>
<keyword evidence="1" id="KW-0378">Hydrolase</keyword>
<dbReference type="Gene3D" id="3.40.50.300">
    <property type="entry name" value="P-loop containing nucleotide triphosphate hydrolases"/>
    <property type="match status" value="1"/>
</dbReference>
<dbReference type="SUPFAM" id="SSF52540">
    <property type="entry name" value="P-loop containing nucleoside triphosphate hydrolases"/>
    <property type="match status" value="2"/>
</dbReference>
<dbReference type="Pfam" id="PF00176">
    <property type="entry name" value="SNF2-rel_dom"/>
    <property type="match status" value="1"/>
</dbReference>
<dbReference type="InterPro" id="IPR000330">
    <property type="entry name" value="SNF2_N"/>
</dbReference>
<dbReference type="SMART" id="SM00487">
    <property type="entry name" value="DEXDc"/>
    <property type="match status" value="1"/>
</dbReference>
<evidence type="ECO:0000259" key="3">
    <source>
        <dbReference type="PROSITE" id="PS51194"/>
    </source>
</evidence>
<reference evidence="4 5" key="1">
    <citation type="submission" date="2019-02" db="EMBL/GenBank/DDBJ databases">
        <title>Arundinibacter roseus gen. nov., sp. nov., a new member of the family Cytophagaceae.</title>
        <authorList>
            <person name="Szuroczki S."/>
            <person name="Khayer B."/>
            <person name="Sproer C."/>
            <person name="Toumi M."/>
            <person name="Szabo A."/>
            <person name="Felfoldi T."/>
            <person name="Schumann P."/>
            <person name="Toth E."/>
        </authorList>
    </citation>
    <scope>NUCLEOTIDE SEQUENCE [LARGE SCALE GENOMIC DNA]</scope>
    <source>
        <strain evidence="4 5">DMA-k-7a</strain>
    </source>
</reference>
<dbReference type="RefSeq" id="WP_132115210.1">
    <property type="nucleotide sequence ID" value="NZ_SMJU01000003.1"/>
</dbReference>
<keyword evidence="4" id="KW-0347">Helicase</keyword>
<dbReference type="GO" id="GO:0016787">
    <property type="term" value="F:hydrolase activity"/>
    <property type="evidence" value="ECO:0007669"/>
    <property type="project" value="UniProtKB-KW"/>
</dbReference>
<dbReference type="Proteomes" id="UP000295706">
    <property type="component" value="Unassembled WGS sequence"/>
</dbReference>
<dbReference type="CDD" id="cd18793">
    <property type="entry name" value="SF2_C_SNF"/>
    <property type="match status" value="1"/>
</dbReference>
<keyword evidence="4" id="KW-0547">Nucleotide-binding</keyword>
<dbReference type="EMBL" id="SMJU01000003">
    <property type="protein sequence ID" value="TDB67332.1"/>
    <property type="molecule type" value="Genomic_DNA"/>
</dbReference>
<dbReference type="InterPro" id="IPR014001">
    <property type="entry name" value="Helicase_ATP-bd"/>
</dbReference>
<dbReference type="PROSITE" id="PS51192">
    <property type="entry name" value="HELICASE_ATP_BIND_1"/>
    <property type="match status" value="1"/>
</dbReference>
<dbReference type="GO" id="GO:0005524">
    <property type="term" value="F:ATP binding"/>
    <property type="evidence" value="ECO:0007669"/>
    <property type="project" value="InterPro"/>
</dbReference>
<keyword evidence="4" id="KW-0067">ATP-binding</keyword>
<accession>A0A4R4KK83</accession>
<dbReference type="InterPro" id="IPR049730">
    <property type="entry name" value="SNF2/RAD54-like_C"/>
</dbReference>
<evidence type="ECO:0000259" key="2">
    <source>
        <dbReference type="PROSITE" id="PS51192"/>
    </source>
</evidence>
<gene>
    <name evidence="4" type="ORF">EZE20_05115</name>
</gene>
<protein>
    <submittedName>
        <fullName evidence="4">ATP-dependent helicase</fullName>
    </submittedName>
</protein>
<dbReference type="PROSITE" id="PS51194">
    <property type="entry name" value="HELICASE_CTER"/>
    <property type="match status" value="1"/>
</dbReference>
<evidence type="ECO:0000313" key="5">
    <source>
        <dbReference type="Proteomes" id="UP000295706"/>
    </source>
</evidence>
<dbReference type="PANTHER" id="PTHR10799">
    <property type="entry name" value="SNF2/RAD54 HELICASE FAMILY"/>
    <property type="match status" value="1"/>
</dbReference>
<proteinExistence type="predicted"/>
<feature type="domain" description="Helicase C-terminal" evidence="3">
    <location>
        <begin position="805"/>
        <end position="963"/>
    </location>
</feature>
<dbReference type="Pfam" id="PF00271">
    <property type="entry name" value="Helicase_C"/>
    <property type="match status" value="1"/>
</dbReference>
<feature type="domain" description="Helicase ATP-binding" evidence="2">
    <location>
        <begin position="522"/>
        <end position="682"/>
    </location>
</feature>
<dbReference type="InterPro" id="IPR027417">
    <property type="entry name" value="P-loop_NTPase"/>
</dbReference>
<dbReference type="AlphaFoldDB" id="A0A4R4KK83"/>
<evidence type="ECO:0000313" key="4">
    <source>
        <dbReference type="EMBL" id="TDB67332.1"/>
    </source>
</evidence>
<sequence>MDKPQDAGIGPSQDAQEALLHFLSLSSQPQPADAQAVRVVVVGRHKYYEHFNAQLVEFPLSANGEFRMPYTTLQPLDLVWQAQRPDELKFYAALARFQGYYEKSPGDLEGLKALVANPFGYSFYWHDASVSEKITPRALSPIDLTKPLLDVQVRISLGEKKYHVQAELSIDGTFCPLSLLTPRFEYFLVRDHTWFLCVQPPVMQAILYFKKYHSTLLLTHDEFAGFQQQVLPELEGHVRVAHEYIKPATKIQKKSGGFDQSPQKLIYLSDLGNYVLINPVMLYGQVEIPVLTKRQIYAQDARGNYYGISRDGQAEDAFVALLIRQHADFPEQLENPLLYFYLHKSRFLDENWFLDVFEEWGENGIQVLGFNHLKGNQLNPHKAKINIQVASGLNWFNALVKVRFGRRHASLKQLHKSIKNKNKFVLLDDGTLGLIPQEWLHRLESYFSAGEVVDETIQISKIKFRTITELFEKAMLDQQVQQEIHHLQHRLSSPEAIAPAPIPEALHATLRPYQWQGLSWLDFLDDNSFGGCLADDMGLGKSVQLLAFLLLQREKHPENNTNLLVVPTSLIHNWLEEIEKFAPSLRVQVLHGPARARSSAGFADYELLLTTYGTLLSDIFFLKKFVFNYVVLDESQNIKNISSQRYKAARLLQARNRIVLSGTPMENNTFDIYAQLSFACPGLLGTRQYFRDTYAIPIDRFKEKRSAGALQALIRPFVLRRTKKEVAHELPDKTEVVLYCEMGAEQRQVYDSYEREFRDYISSNKEEEIAKNGMHVLRGITKLRQICNSPLLIKDDKLFGDASAKIERLMDQLRSLTSVHKVLVFSQFVSMLDLIKKELTRETIGFAYLTGRTQNRSEVIHQFQEDEATRVFLISLKAGGTGLNLTAADYVFLVDPWWNPAVENQAIDRSYRIGQQKNVIAVRLICPDTVEEKIQVMQQNKAKLATDLIGTDESFFKSLTKADWLGLAGG</sequence>
<dbReference type="Gene3D" id="3.40.50.10810">
    <property type="entry name" value="Tandem AAA-ATPase domain"/>
    <property type="match status" value="1"/>
</dbReference>
<keyword evidence="5" id="KW-1185">Reference proteome</keyword>
<comment type="caution">
    <text evidence="4">The sequence shown here is derived from an EMBL/GenBank/DDBJ whole genome shotgun (WGS) entry which is preliminary data.</text>
</comment>
<dbReference type="SMART" id="SM00490">
    <property type="entry name" value="HELICc"/>
    <property type="match status" value="1"/>
</dbReference>